<feature type="compositionally biased region" description="Low complexity" evidence="4">
    <location>
        <begin position="450"/>
        <end position="461"/>
    </location>
</feature>
<dbReference type="Pfam" id="PF24346">
    <property type="entry name" value="DUF7507"/>
    <property type="match status" value="6"/>
</dbReference>
<feature type="region of interest" description="Disordered" evidence="4">
    <location>
        <begin position="423"/>
        <end position="492"/>
    </location>
</feature>
<protein>
    <recommendedName>
        <fullName evidence="11">DUF11 domain-containing protein</fullName>
    </recommendedName>
</protein>
<feature type="domain" description="DUF11" evidence="6">
    <location>
        <begin position="1088"/>
        <end position="1193"/>
    </location>
</feature>
<dbReference type="InterPro" id="IPR001434">
    <property type="entry name" value="OmcB-like_DUF11"/>
</dbReference>
<dbReference type="PANTHER" id="PTHR34819:SF3">
    <property type="entry name" value="CELL SURFACE PROTEIN"/>
    <property type="match status" value="1"/>
</dbReference>
<feature type="chain" id="PRO_5013840959" description="DUF11 domain-containing protein" evidence="5">
    <location>
        <begin position="39"/>
        <end position="1405"/>
    </location>
</feature>
<feature type="domain" description="DUF7507" evidence="8">
    <location>
        <begin position="725"/>
        <end position="816"/>
    </location>
</feature>
<comment type="subcellular location">
    <subcellularLocation>
        <location evidence="1">Secreted</location>
    </subcellularLocation>
</comment>
<evidence type="ECO:0000256" key="5">
    <source>
        <dbReference type="SAM" id="SignalP"/>
    </source>
</evidence>
<feature type="domain" description="DUF7507" evidence="8">
    <location>
        <begin position="206"/>
        <end position="307"/>
    </location>
</feature>
<feature type="compositionally biased region" description="Low complexity" evidence="4">
    <location>
        <begin position="187"/>
        <end position="198"/>
    </location>
</feature>
<feature type="compositionally biased region" description="Polar residues" evidence="4">
    <location>
        <begin position="199"/>
        <end position="225"/>
    </location>
</feature>
<dbReference type="PANTHER" id="PTHR34819">
    <property type="entry name" value="LARGE CYSTEINE-RICH PERIPLASMIC PROTEIN OMCB"/>
    <property type="match status" value="1"/>
</dbReference>
<feature type="region of interest" description="Disordered" evidence="4">
    <location>
        <begin position="558"/>
        <end position="620"/>
    </location>
</feature>
<feature type="compositionally biased region" description="Polar residues" evidence="4">
    <location>
        <begin position="295"/>
        <end position="330"/>
    </location>
</feature>
<feature type="compositionally biased region" description="Polar residues" evidence="4">
    <location>
        <begin position="686"/>
        <end position="721"/>
    </location>
</feature>
<feature type="compositionally biased region" description="Polar residues" evidence="4">
    <location>
        <begin position="462"/>
        <end position="488"/>
    </location>
</feature>
<feature type="domain" description="DUF7507" evidence="8">
    <location>
        <begin position="71"/>
        <end position="172"/>
    </location>
</feature>
<dbReference type="InterPro" id="IPR051172">
    <property type="entry name" value="Chlamydia_OmcB"/>
</dbReference>
<dbReference type="Gene3D" id="2.60.40.10">
    <property type="entry name" value="Immunoglobulins"/>
    <property type="match status" value="5"/>
</dbReference>
<dbReference type="SUPFAM" id="SSF117074">
    <property type="entry name" value="Hypothetical protein PA1324"/>
    <property type="match status" value="1"/>
</dbReference>
<feature type="region of interest" description="Disordered" evidence="4">
    <location>
        <begin position="295"/>
        <end position="335"/>
    </location>
</feature>
<dbReference type="InterPro" id="IPR047589">
    <property type="entry name" value="DUF11_rpt"/>
</dbReference>
<evidence type="ECO:0000259" key="6">
    <source>
        <dbReference type="Pfam" id="PF01345"/>
    </source>
</evidence>
<feature type="domain" description="DUF7507" evidence="8">
    <location>
        <begin position="334"/>
        <end position="435"/>
    </location>
</feature>
<dbReference type="InterPro" id="IPR013783">
    <property type="entry name" value="Ig-like_fold"/>
</dbReference>
<dbReference type="Pfam" id="PF01345">
    <property type="entry name" value="DUF11"/>
    <property type="match status" value="1"/>
</dbReference>
<evidence type="ECO:0008006" key="11">
    <source>
        <dbReference type="Google" id="ProtNLM"/>
    </source>
</evidence>
<evidence type="ECO:0000256" key="3">
    <source>
        <dbReference type="ARBA" id="ARBA00022729"/>
    </source>
</evidence>
<evidence type="ECO:0000313" key="10">
    <source>
        <dbReference type="Proteomes" id="UP000221168"/>
    </source>
</evidence>
<dbReference type="SUPFAM" id="SSF49464">
    <property type="entry name" value="Carboxypeptidase regulatory domain-like"/>
    <property type="match status" value="1"/>
</dbReference>
<evidence type="ECO:0000256" key="1">
    <source>
        <dbReference type="ARBA" id="ARBA00004613"/>
    </source>
</evidence>
<sequence>MPNVIEAAKSKRVGNWMKRAALSLLLAFAAGAAGPAYATIDNTATATGTPVRGTLATPPSDTVNVAVEVAAPSMTLEKTATVNDDNGNGRTDAGDTIDYQFTIRNAGNVTLTNISVSDPMPGLTISGSPLASLAPGATDTSITGSYTITQADVDAGTVSNQATATGSSPGNTDDQTAVSDDDNGATDSSGDGDPSNDPTKASITGAPSMTLEKTATVNDDNSNGRTDAGDTIDYQFTIRNTGNVTLTNISVSDPMPGLTISGSPLAGLAPGATDTSITGTYTITQADVDAGTVSNQATAKGSSPGNTDDQTAVSDNDNDATNGTSPTDTPITGAPSMTLEKTATVNDDNGNGRTDAGDTISYQFTIRNTGNVTLTNISVSDPMPGLTISGSPLASLAPGATDTSITGTYTITQADVDAGTVSNQATATGSSPGNTDDQTAVSDDDNGATDSSGDGDPSNDPTKASITGAPSMTLEKTATVNDDNSNGRTDAGDTISYQFTIRNTGNVTLTNISVSDPMPGLTISGSPLASLAPGATDTSITGTYTITQADVDAGTVSNQATAKGSSPGNTDDQTAMSDNDNDATNGTGPTDTPITGAPSMTLGKTATVNDDNSNGRTDAGDTISYRFTIRNTGNVTLTNISVSDPMPGLTISGSPLASLAPGATDTSITGTYTITQADVDAGTVSNQATAKGSSPGNTDDQTAMSDNDNDATNGTGPTDTPITGAPGMTVVKAGRSVDFTRAGDQVEFTITISNTGNVTLLNVNPVDMTADAVTCPSGSPVPALQPGGQEICIATHTVSDADMADGKVSDAVDVFAGLPGGGSFGPVGDTAIIDVRMATITGYVFTDANGNGIYDAGADPVHADYTVELVDADGNVVKSVTTGSDGAYVFTGVIPGRNYSIVFRDKAGTAVGGIPNMEMAPGENRADQDMPIDPSGVVYDSVTGSPVSGARVTMTDAGGNALPSACFVDPAQQNQVTTADGGYRFDIFPGANAACPTTETEYRITVQAPAGYASTPSANHPPLSGPLDITACVFDAVPGGACQPAAEATPPSGPATLPYLLALLMQSGDPNVIHNHIPLDPFASTGNVSITKVAASPTLRRGERMGYTIRVTNKSADDAGQVRIVDRTPPGFAYVDGTARVNGTAVTPTVSAARIDFGLQPLGPNATIEITLSLQSLASAGPGEYVNRADVTDPSGRALAPTAKATVELTAEPVFDCSDVIGKVFDDANGNGYQDQGEKGLAGVRLATIKGGLIKTDRHGRFHVPCADLPDQEIGSNFILKLDERTLPTGYRLTTENPRVMRLTAGKMVEMNFGAAAGRQVRLDLKDGAFIPGTDQLAKEWEAGLDRLIGILKSEYSYLSVVYRTSQTGEVAGARMKAFRKEVEKRWRAAGSPYDLMIDIQRERR</sequence>
<dbReference type="NCBIfam" id="TIGR01451">
    <property type="entry name" value="B_ant_repeat"/>
    <property type="match status" value="7"/>
</dbReference>
<keyword evidence="10" id="KW-1185">Reference proteome</keyword>
<keyword evidence="3 5" id="KW-0732">Signal</keyword>
<feature type="domain" description="DUF7507" evidence="8">
    <location>
        <begin position="469"/>
        <end position="570"/>
    </location>
</feature>
<organism evidence="9 10">
    <name type="scientific">Zhengella mangrovi</name>
    <dbReference type="NCBI Taxonomy" id="1982044"/>
    <lineage>
        <taxon>Bacteria</taxon>
        <taxon>Pseudomonadati</taxon>
        <taxon>Pseudomonadota</taxon>
        <taxon>Alphaproteobacteria</taxon>
        <taxon>Hyphomicrobiales</taxon>
        <taxon>Notoacmeibacteraceae</taxon>
        <taxon>Zhengella</taxon>
    </lineage>
</organism>
<dbReference type="EMBL" id="PDVP01000031">
    <property type="protein sequence ID" value="PHP64627.1"/>
    <property type="molecule type" value="Genomic_DNA"/>
</dbReference>
<dbReference type="SMART" id="SM00710">
    <property type="entry name" value="PbH1"/>
    <property type="match status" value="6"/>
</dbReference>
<evidence type="ECO:0000256" key="2">
    <source>
        <dbReference type="ARBA" id="ARBA00022525"/>
    </source>
</evidence>
<dbReference type="InterPro" id="IPR006626">
    <property type="entry name" value="PbH1"/>
</dbReference>
<feature type="region of interest" description="Disordered" evidence="4">
    <location>
        <begin position="160"/>
        <end position="230"/>
    </location>
</feature>
<feature type="domain" description="SD-repeat containing protein B" evidence="7">
    <location>
        <begin position="839"/>
        <end position="910"/>
    </location>
</feature>
<feature type="compositionally biased region" description="Polar residues" evidence="4">
    <location>
        <begin position="558"/>
        <end position="593"/>
    </location>
</feature>
<dbReference type="InterPro" id="IPR055354">
    <property type="entry name" value="DUF7507"/>
</dbReference>
<gene>
    <name evidence="9" type="ORF">CSC94_23380</name>
</gene>
<name>A0A2G1QGH0_9HYPH</name>
<feature type="region of interest" description="Disordered" evidence="4">
    <location>
        <begin position="686"/>
        <end position="724"/>
    </location>
</feature>
<dbReference type="Proteomes" id="UP000221168">
    <property type="component" value="Unassembled WGS sequence"/>
</dbReference>
<dbReference type="Gene3D" id="2.60.40.1120">
    <property type="entry name" value="Carboxypeptidase-like, regulatory domain"/>
    <property type="match status" value="1"/>
</dbReference>
<feature type="compositionally biased region" description="Polar residues" evidence="4">
    <location>
        <begin position="423"/>
        <end position="441"/>
    </location>
</feature>
<feature type="compositionally biased region" description="Polar residues" evidence="4">
    <location>
        <begin position="602"/>
        <end position="616"/>
    </location>
</feature>
<evidence type="ECO:0000259" key="8">
    <source>
        <dbReference type="Pfam" id="PF24346"/>
    </source>
</evidence>
<dbReference type="InterPro" id="IPR033764">
    <property type="entry name" value="Sdr_B"/>
</dbReference>
<keyword evidence="2" id="KW-0964">Secreted</keyword>
<dbReference type="GO" id="GO:0005576">
    <property type="term" value="C:extracellular region"/>
    <property type="evidence" value="ECO:0007669"/>
    <property type="project" value="UniProtKB-SubCell"/>
</dbReference>
<dbReference type="Pfam" id="PF17210">
    <property type="entry name" value="SdrD_B"/>
    <property type="match status" value="1"/>
</dbReference>
<feature type="domain" description="DUF7507" evidence="8">
    <location>
        <begin position="597"/>
        <end position="698"/>
    </location>
</feature>
<dbReference type="InterPro" id="IPR008969">
    <property type="entry name" value="CarboxyPept-like_regulatory"/>
</dbReference>
<evidence type="ECO:0000256" key="4">
    <source>
        <dbReference type="SAM" id="MobiDB-lite"/>
    </source>
</evidence>
<evidence type="ECO:0000313" key="9">
    <source>
        <dbReference type="EMBL" id="PHP64627.1"/>
    </source>
</evidence>
<comment type="caution">
    <text evidence="9">The sequence shown here is derived from an EMBL/GenBank/DDBJ whole genome shotgun (WGS) entry which is preliminary data.</text>
</comment>
<evidence type="ECO:0000259" key="7">
    <source>
        <dbReference type="Pfam" id="PF17210"/>
    </source>
</evidence>
<proteinExistence type="predicted"/>
<feature type="compositionally biased region" description="Polar residues" evidence="4">
    <location>
        <begin position="160"/>
        <end position="178"/>
    </location>
</feature>
<accession>A0A2G1QGH0</accession>
<reference evidence="9 10" key="1">
    <citation type="submission" date="2017-10" db="EMBL/GenBank/DDBJ databases">
        <title>Sedimentibacterium mangrovi gen. nov., sp. nov., a novel member of family Phyllobacteriacea isolated from mangrove sediment.</title>
        <authorList>
            <person name="Liao H."/>
            <person name="Tian Y."/>
        </authorList>
    </citation>
    <scope>NUCLEOTIDE SEQUENCE [LARGE SCALE GENOMIC DNA]</scope>
    <source>
        <strain evidence="9 10">X9-2-2</strain>
    </source>
</reference>
<feature type="signal peptide" evidence="5">
    <location>
        <begin position="1"/>
        <end position="38"/>
    </location>
</feature>